<dbReference type="AlphaFoldDB" id="A0AAE3R7V2"/>
<dbReference type="EMBL" id="JASJOU010000016">
    <property type="protein sequence ID" value="MDJ1505466.1"/>
    <property type="molecule type" value="Genomic_DNA"/>
</dbReference>
<accession>A0AAE3R7V2</accession>
<reference evidence="1" key="1">
    <citation type="submission" date="2023-05" db="EMBL/GenBank/DDBJ databases">
        <authorList>
            <person name="Zhang X."/>
        </authorList>
    </citation>
    <scope>NUCLEOTIDE SEQUENCE</scope>
    <source>
        <strain evidence="1">BD1B2-1</strain>
    </source>
</reference>
<evidence type="ECO:0000313" key="2">
    <source>
        <dbReference type="Proteomes" id="UP001232063"/>
    </source>
</evidence>
<dbReference type="Proteomes" id="UP001232063">
    <property type="component" value="Unassembled WGS sequence"/>
</dbReference>
<evidence type="ECO:0000313" key="1">
    <source>
        <dbReference type="EMBL" id="MDJ1505466.1"/>
    </source>
</evidence>
<proteinExistence type="predicted"/>
<name>A0AAE3R7V2_9BACT</name>
<organism evidence="1 2">
    <name type="scientific">Xanthocytophaga agilis</name>
    <dbReference type="NCBI Taxonomy" id="3048010"/>
    <lineage>
        <taxon>Bacteria</taxon>
        <taxon>Pseudomonadati</taxon>
        <taxon>Bacteroidota</taxon>
        <taxon>Cytophagia</taxon>
        <taxon>Cytophagales</taxon>
        <taxon>Rhodocytophagaceae</taxon>
        <taxon>Xanthocytophaga</taxon>
    </lineage>
</organism>
<sequence length="43" mass="5172">MDYYDRYKNGQCIDVWSELTEMQTHPIEQQTQIANYWISCVIG</sequence>
<gene>
    <name evidence="1" type="ORF">QNI22_32720</name>
</gene>
<keyword evidence="2" id="KW-1185">Reference proteome</keyword>
<protein>
    <submittedName>
        <fullName evidence="1">Uncharacterized protein</fullName>
    </submittedName>
</protein>
<dbReference type="RefSeq" id="WP_314517526.1">
    <property type="nucleotide sequence ID" value="NZ_JASJOU010000016.1"/>
</dbReference>
<comment type="caution">
    <text evidence="1">The sequence shown here is derived from an EMBL/GenBank/DDBJ whole genome shotgun (WGS) entry which is preliminary data.</text>
</comment>